<dbReference type="AlphaFoldDB" id="A0A3L9MI52"/>
<evidence type="ECO:0000256" key="5">
    <source>
        <dbReference type="ARBA" id="ARBA00023136"/>
    </source>
</evidence>
<dbReference type="NCBIfam" id="NF038013">
    <property type="entry name" value="AceTr_1"/>
    <property type="match status" value="1"/>
</dbReference>
<accession>A0A3L9MI52</accession>
<feature type="transmembrane region" description="Helical" evidence="6">
    <location>
        <begin position="37"/>
        <end position="57"/>
    </location>
</feature>
<dbReference type="InterPro" id="IPR000791">
    <property type="entry name" value="Gpr1/Fun34/SatP-like"/>
</dbReference>
<dbReference type="PANTHER" id="PTHR30178">
    <property type="entry name" value="INNER MEMBRANE PROTEIN YAAH"/>
    <property type="match status" value="1"/>
</dbReference>
<evidence type="ECO:0000256" key="1">
    <source>
        <dbReference type="ARBA" id="ARBA00004141"/>
    </source>
</evidence>
<evidence type="ECO:0000313" key="7">
    <source>
        <dbReference type="EMBL" id="RLZ12743.1"/>
    </source>
</evidence>
<dbReference type="GO" id="GO:0071422">
    <property type="term" value="P:succinate transmembrane transport"/>
    <property type="evidence" value="ECO:0007669"/>
    <property type="project" value="TreeGrafter"/>
</dbReference>
<dbReference type="GO" id="GO:0015360">
    <property type="term" value="F:acetate:proton symporter activity"/>
    <property type="evidence" value="ECO:0007669"/>
    <property type="project" value="TreeGrafter"/>
</dbReference>
<evidence type="ECO:0000256" key="6">
    <source>
        <dbReference type="SAM" id="Phobius"/>
    </source>
</evidence>
<keyword evidence="4 6" id="KW-1133">Transmembrane helix</keyword>
<feature type="transmembrane region" description="Helical" evidence="6">
    <location>
        <begin position="127"/>
        <end position="145"/>
    </location>
</feature>
<dbReference type="InterPro" id="IPR047623">
    <property type="entry name" value="SatP"/>
</dbReference>
<protein>
    <recommendedName>
        <fullName evidence="9">Acetate uptake transporter</fullName>
    </recommendedName>
</protein>
<comment type="similarity">
    <text evidence="2">Belongs to the acetate uptake transporter (AceTr) (TC 2.A.96) family.</text>
</comment>
<dbReference type="EMBL" id="RDOJ01000001">
    <property type="protein sequence ID" value="RLZ12743.1"/>
    <property type="molecule type" value="Genomic_DNA"/>
</dbReference>
<feature type="transmembrane region" description="Helical" evidence="6">
    <location>
        <begin position="157"/>
        <end position="178"/>
    </location>
</feature>
<dbReference type="RefSeq" id="WP_121933322.1">
    <property type="nucleotide sequence ID" value="NZ_RDOJ01000001.1"/>
</dbReference>
<evidence type="ECO:0000256" key="2">
    <source>
        <dbReference type="ARBA" id="ARBA00005587"/>
    </source>
</evidence>
<feature type="transmembrane region" description="Helical" evidence="6">
    <location>
        <begin position="69"/>
        <end position="90"/>
    </location>
</feature>
<gene>
    <name evidence="7" type="ORF">EAH69_00900</name>
</gene>
<name>A0A3L9MI52_9FLAO</name>
<dbReference type="GO" id="GO:0005886">
    <property type="term" value="C:plasma membrane"/>
    <property type="evidence" value="ECO:0007669"/>
    <property type="project" value="TreeGrafter"/>
</dbReference>
<keyword evidence="5 6" id="KW-0472">Membrane</keyword>
<keyword evidence="3 6" id="KW-0812">Transmembrane</keyword>
<keyword evidence="8" id="KW-1185">Reference proteome</keyword>
<comment type="subcellular location">
    <subcellularLocation>
        <location evidence="1">Membrane</location>
        <topology evidence="1">Multi-pass membrane protein</topology>
    </subcellularLocation>
</comment>
<proteinExistence type="inferred from homology"/>
<dbReference type="Proteomes" id="UP000275348">
    <property type="component" value="Unassembled WGS sequence"/>
</dbReference>
<evidence type="ECO:0000256" key="4">
    <source>
        <dbReference type="ARBA" id="ARBA00022989"/>
    </source>
</evidence>
<organism evidence="7 8">
    <name type="scientific">Faecalibacter macacae</name>
    <dbReference type="NCBI Taxonomy" id="1859289"/>
    <lineage>
        <taxon>Bacteria</taxon>
        <taxon>Pseudomonadati</taxon>
        <taxon>Bacteroidota</taxon>
        <taxon>Flavobacteriia</taxon>
        <taxon>Flavobacteriales</taxon>
        <taxon>Weeksellaceae</taxon>
        <taxon>Faecalibacter</taxon>
    </lineage>
</organism>
<dbReference type="Pfam" id="PF01184">
    <property type="entry name" value="Gpr1_Fun34_YaaH"/>
    <property type="match status" value="1"/>
</dbReference>
<feature type="transmembrane region" description="Helical" evidence="6">
    <location>
        <begin position="102"/>
        <end position="120"/>
    </location>
</feature>
<dbReference type="PANTHER" id="PTHR30178:SF3">
    <property type="entry name" value="SUCCINATE-ACETATE_PROTON SYMPORTER SATP"/>
    <property type="match status" value="1"/>
</dbReference>
<reference evidence="7 8" key="1">
    <citation type="submission" date="2018-10" db="EMBL/GenBank/DDBJ databases">
        <authorList>
            <person name="Chen X."/>
        </authorList>
    </citation>
    <scope>NUCLEOTIDE SEQUENCE [LARGE SCALE GENOMIC DNA]</scope>
    <source>
        <strain evidence="7 8">YIM 102668</strain>
    </source>
</reference>
<evidence type="ECO:0000256" key="3">
    <source>
        <dbReference type="ARBA" id="ARBA00022692"/>
    </source>
</evidence>
<sequence length="189" mass="20444">MENIYTITDKTANPGPLGLYGFAMTTILLNIHNAGFFPVNSMIMGMGVFFGGGAQFIAGAMEWKKGNNFGSIAFMAYGAFWLTLVFTWLAPGVLGAEKPDGNAMGCYLGMWGLFTLVNFLQTLKGHTVGKLLFGSLTLLFFLLAASNFADSEQILNVAGWVGIVCGFIAFYEASAIMINKTYEKNILPL</sequence>
<evidence type="ECO:0008006" key="9">
    <source>
        <dbReference type="Google" id="ProtNLM"/>
    </source>
</evidence>
<evidence type="ECO:0000313" key="8">
    <source>
        <dbReference type="Proteomes" id="UP000275348"/>
    </source>
</evidence>
<feature type="transmembrane region" description="Helical" evidence="6">
    <location>
        <begin position="12"/>
        <end position="31"/>
    </location>
</feature>
<dbReference type="OrthoDB" id="9787939at2"/>
<comment type="caution">
    <text evidence="7">The sequence shown here is derived from an EMBL/GenBank/DDBJ whole genome shotgun (WGS) entry which is preliminary data.</text>
</comment>